<dbReference type="RefSeq" id="WP_072984620.1">
    <property type="nucleotide sequence ID" value="NZ_FQZB01000003.1"/>
</dbReference>
<dbReference type="Proteomes" id="UP000184310">
    <property type="component" value="Unassembled WGS sequence"/>
</dbReference>
<keyword evidence="7" id="KW-1185">Reference proteome</keyword>
<evidence type="ECO:0000256" key="3">
    <source>
        <dbReference type="ARBA" id="ARBA00023163"/>
    </source>
</evidence>
<dbReference type="GO" id="GO:0003677">
    <property type="term" value="F:DNA binding"/>
    <property type="evidence" value="ECO:0007669"/>
    <property type="project" value="UniProtKB-KW"/>
</dbReference>
<dbReference type="STRING" id="1121302.SAMN02745163_00329"/>
<dbReference type="InterPro" id="IPR036721">
    <property type="entry name" value="RCK_C_sf"/>
</dbReference>
<reference evidence="6 7" key="1">
    <citation type="submission" date="2016-11" db="EMBL/GenBank/DDBJ databases">
        <authorList>
            <person name="Jaros S."/>
            <person name="Januszkiewicz K."/>
            <person name="Wedrychowicz H."/>
        </authorList>
    </citation>
    <scope>NUCLEOTIDE SEQUENCE [LARGE SCALE GENOMIC DNA]</scope>
    <source>
        <strain evidence="6 7">DSM 21758</strain>
    </source>
</reference>
<dbReference type="PANTHER" id="PTHR30445:SF8">
    <property type="entry name" value="K(+)_H(+) ANTIPORTER SUBUNIT KHTT"/>
    <property type="match status" value="1"/>
</dbReference>
<proteinExistence type="predicted"/>
<name>A0A1M6BE97_9CLOT</name>
<dbReference type="PANTHER" id="PTHR30445">
    <property type="entry name" value="K(+)_H(+) ANTIPORTER SUBUNIT KHTT"/>
    <property type="match status" value="1"/>
</dbReference>
<dbReference type="SUPFAM" id="SSF116726">
    <property type="entry name" value="TrkA C-terminal domain-like"/>
    <property type="match status" value="1"/>
</dbReference>
<dbReference type="GO" id="GO:0003700">
    <property type="term" value="F:DNA-binding transcription factor activity"/>
    <property type="evidence" value="ECO:0007669"/>
    <property type="project" value="InterPro"/>
</dbReference>
<evidence type="ECO:0000259" key="4">
    <source>
        <dbReference type="PROSITE" id="PS50949"/>
    </source>
</evidence>
<dbReference type="PROSITE" id="PS51202">
    <property type="entry name" value="RCK_C"/>
    <property type="match status" value="1"/>
</dbReference>
<dbReference type="GO" id="GO:0006813">
    <property type="term" value="P:potassium ion transport"/>
    <property type="evidence" value="ECO:0007669"/>
    <property type="project" value="InterPro"/>
</dbReference>
<dbReference type="InterPro" id="IPR000524">
    <property type="entry name" value="Tscrpt_reg_HTH_GntR"/>
</dbReference>
<dbReference type="GO" id="GO:0008324">
    <property type="term" value="F:monoatomic cation transmembrane transporter activity"/>
    <property type="evidence" value="ECO:0007669"/>
    <property type="project" value="InterPro"/>
</dbReference>
<feature type="domain" description="RCK C-terminal" evidence="5">
    <location>
        <begin position="121"/>
        <end position="206"/>
    </location>
</feature>
<dbReference type="InterPro" id="IPR050144">
    <property type="entry name" value="AAE_transporter"/>
</dbReference>
<feature type="domain" description="HTH gntR-type" evidence="4">
    <location>
        <begin position="7"/>
        <end position="75"/>
    </location>
</feature>
<dbReference type="Pfam" id="PF00392">
    <property type="entry name" value="GntR"/>
    <property type="match status" value="1"/>
</dbReference>
<evidence type="ECO:0000259" key="5">
    <source>
        <dbReference type="PROSITE" id="PS51202"/>
    </source>
</evidence>
<protein>
    <submittedName>
        <fullName evidence="6">Transcriptional regulator, GntR family</fullName>
    </submittedName>
</protein>
<keyword evidence="1" id="KW-0805">Transcription regulation</keyword>
<gene>
    <name evidence="6" type="ORF">SAMN02745163_00329</name>
</gene>
<dbReference type="Gene3D" id="3.30.70.1450">
    <property type="entry name" value="Regulator of K+ conductance, C-terminal domain"/>
    <property type="match status" value="1"/>
</dbReference>
<evidence type="ECO:0000256" key="2">
    <source>
        <dbReference type="ARBA" id="ARBA00023125"/>
    </source>
</evidence>
<evidence type="ECO:0000313" key="6">
    <source>
        <dbReference type="EMBL" id="SHI46997.1"/>
    </source>
</evidence>
<dbReference type="AlphaFoldDB" id="A0A1M6BE97"/>
<dbReference type="SMART" id="SM00345">
    <property type="entry name" value="HTH_GNTR"/>
    <property type="match status" value="1"/>
</dbReference>
<dbReference type="Gene3D" id="1.10.10.10">
    <property type="entry name" value="Winged helix-like DNA-binding domain superfamily/Winged helix DNA-binding domain"/>
    <property type="match status" value="1"/>
</dbReference>
<dbReference type="SUPFAM" id="SSF46785">
    <property type="entry name" value="Winged helix' DNA-binding domain"/>
    <property type="match status" value="1"/>
</dbReference>
<organism evidence="6 7">
    <name type="scientific">Clostridium cavendishii DSM 21758</name>
    <dbReference type="NCBI Taxonomy" id="1121302"/>
    <lineage>
        <taxon>Bacteria</taxon>
        <taxon>Bacillati</taxon>
        <taxon>Bacillota</taxon>
        <taxon>Clostridia</taxon>
        <taxon>Eubacteriales</taxon>
        <taxon>Clostridiaceae</taxon>
        <taxon>Clostridium</taxon>
    </lineage>
</organism>
<dbReference type="InterPro" id="IPR006037">
    <property type="entry name" value="RCK_C"/>
</dbReference>
<dbReference type="EMBL" id="FQZB01000003">
    <property type="protein sequence ID" value="SHI46997.1"/>
    <property type="molecule type" value="Genomic_DNA"/>
</dbReference>
<dbReference type="PROSITE" id="PS50949">
    <property type="entry name" value="HTH_GNTR"/>
    <property type="match status" value="1"/>
</dbReference>
<keyword evidence="3" id="KW-0804">Transcription</keyword>
<keyword evidence="2" id="KW-0238">DNA-binding</keyword>
<evidence type="ECO:0000256" key="1">
    <source>
        <dbReference type="ARBA" id="ARBA00023015"/>
    </source>
</evidence>
<dbReference type="InterPro" id="IPR036388">
    <property type="entry name" value="WH-like_DNA-bd_sf"/>
</dbReference>
<dbReference type="CDD" id="cd07377">
    <property type="entry name" value="WHTH_GntR"/>
    <property type="match status" value="1"/>
</dbReference>
<dbReference type="OrthoDB" id="226679at2"/>
<evidence type="ECO:0000313" key="7">
    <source>
        <dbReference type="Proteomes" id="UP000184310"/>
    </source>
</evidence>
<dbReference type="Pfam" id="PF02080">
    <property type="entry name" value="TrkA_C"/>
    <property type="match status" value="1"/>
</dbReference>
<accession>A0A1M6BE97</accession>
<dbReference type="InterPro" id="IPR036390">
    <property type="entry name" value="WH_DNA-bd_sf"/>
</dbReference>
<sequence>MGNNCSIPIYQKIALDIASRINSGDILEGKKIHGRSTLASEYNVSPETIRRSIKLLEDVNVVESTKGSGITVLSKENAFLFINKFQNVESIAYFKTHLNSLMNKKKSLEEDILSTVNKIIDYSGRLKNIDPITPLEIEIPSTCKLLGKTIAEVNFWQNTGATIVGIKRNGGLILSPGPYATFENGDILLVVGEESISNSIKIFLSE</sequence>